<feature type="repeat" description="ANK" evidence="3">
    <location>
        <begin position="47"/>
        <end position="79"/>
    </location>
</feature>
<dbReference type="SUPFAM" id="SSF48403">
    <property type="entry name" value="Ankyrin repeat"/>
    <property type="match status" value="1"/>
</dbReference>
<keyword evidence="5" id="KW-1185">Reference proteome</keyword>
<dbReference type="STRING" id="1042311.A0A2T3YRT3"/>
<evidence type="ECO:0000313" key="4">
    <source>
        <dbReference type="EMBL" id="PTB35226.1"/>
    </source>
</evidence>
<evidence type="ECO:0000256" key="2">
    <source>
        <dbReference type="ARBA" id="ARBA00023043"/>
    </source>
</evidence>
<reference evidence="4 5" key="1">
    <citation type="submission" date="2016-07" db="EMBL/GenBank/DDBJ databases">
        <title>Multiple horizontal gene transfer events from other fungi enriched the ability of initially mycotrophic Trichoderma (Ascomycota) to feed on dead plant biomass.</title>
        <authorList>
            <consortium name="DOE Joint Genome Institute"/>
            <person name="Aerts A."/>
            <person name="Atanasova L."/>
            <person name="Chenthamara K."/>
            <person name="Zhang J."/>
            <person name="Grujic M."/>
            <person name="Henrissat B."/>
            <person name="Kuo A."/>
            <person name="Salamov A."/>
            <person name="Lipzen A."/>
            <person name="Labutti K."/>
            <person name="Barry K."/>
            <person name="Miao Y."/>
            <person name="Rahimi M.J."/>
            <person name="Shen Q."/>
            <person name="Grigoriev I.V."/>
            <person name="Kubicek C.P."/>
            <person name="Druzhinina I.S."/>
        </authorList>
    </citation>
    <scope>NUCLEOTIDE SEQUENCE [LARGE SCALE GENOMIC DNA]</scope>
    <source>
        <strain evidence="4 5">CBS 433.97</strain>
    </source>
</reference>
<keyword evidence="1" id="KW-0677">Repeat</keyword>
<feature type="non-terminal residue" evidence="4">
    <location>
        <position position="117"/>
    </location>
</feature>
<sequence length="117" mass="12322">MQCHPGVWPEAAAGSFITQTALHNAASVEEVRLLINAGADVLAIDVRNETRLHIAALDGETEVVQLLLDAGANVLAGNFYGATPLHMAVKNDHEDAARLLINSGSDLALVTDRGETP</sequence>
<proteinExistence type="predicted"/>
<dbReference type="GO" id="GO:0004842">
    <property type="term" value="F:ubiquitin-protein transferase activity"/>
    <property type="evidence" value="ECO:0007669"/>
    <property type="project" value="TreeGrafter"/>
</dbReference>
<dbReference type="PROSITE" id="PS50297">
    <property type="entry name" value="ANK_REP_REGION"/>
    <property type="match status" value="2"/>
</dbReference>
<name>A0A2T3YRT3_TRIA4</name>
<dbReference type="EMBL" id="KZ679278">
    <property type="protein sequence ID" value="PTB35226.1"/>
    <property type="molecule type" value="Genomic_DNA"/>
</dbReference>
<feature type="repeat" description="ANK" evidence="3">
    <location>
        <begin position="80"/>
        <end position="112"/>
    </location>
</feature>
<dbReference type="PANTHER" id="PTHR24171">
    <property type="entry name" value="ANKYRIN REPEAT DOMAIN-CONTAINING PROTEIN 39-RELATED"/>
    <property type="match status" value="1"/>
</dbReference>
<dbReference type="Pfam" id="PF12796">
    <property type="entry name" value="Ank_2"/>
    <property type="match status" value="1"/>
</dbReference>
<dbReference type="OrthoDB" id="4884755at2759"/>
<dbReference type="Gene3D" id="1.25.40.20">
    <property type="entry name" value="Ankyrin repeat-containing domain"/>
    <property type="match status" value="2"/>
</dbReference>
<dbReference type="PANTHER" id="PTHR24171:SF8">
    <property type="entry name" value="BRCA1-ASSOCIATED RING DOMAIN PROTEIN 1"/>
    <property type="match status" value="1"/>
</dbReference>
<organism evidence="4 5">
    <name type="scientific">Trichoderma asperellum (strain ATCC 204424 / CBS 433.97 / NBRC 101777)</name>
    <dbReference type="NCBI Taxonomy" id="1042311"/>
    <lineage>
        <taxon>Eukaryota</taxon>
        <taxon>Fungi</taxon>
        <taxon>Dikarya</taxon>
        <taxon>Ascomycota</taxon>
        <taxon>Pezizomycotina</taxon>
        <taxon>Sordariomycetes</taxon>
        <taxon>Hypocreomycetidae</taxon>
        <taxon>Hypocreales</taxon>
        <taxon>Hypocreaceae</taxon>
        <taxon>Trichoderma</taxon>
    </lineage>
</organism>
<dbReference type="PROSITE" id="PS50088">
    <property type="entry name" value="ANK_REPEAT"/>
    <property type="match status" value="2"/>
</dbReference>
<accession>A0A2T3YRT3</accession>
<dbReference type="AlphaFoldDB" id="A0A2T3YRT3"/>
<dbReference type="Proteomes" id="UP000240493">
    <property type="component" value="Unassembled WGS sequence"/>
</dbReference>
<dbReference type="GO" id="GO:0085020">
    <property type="term" value="P:protein K6-linked ubiquitination"/>
    <property type="evidence" value="ECO:0007669"/>
    <property type="project" value="TreeGrafter"/>
</dbReference>
<evidence type="ECO:0000256" key="1">
    <source>
        <dbReference type="ARBA" id="ARBA00022737"/>
    </source>
</evidence>
<dbReference type="SMART" id="SM00248">
    <property type="entry name" value="ANK"/>
    <property type="match status" value="3"/>
</dbReference>
<dbReference type="InterPro" id="IPR036770">
    <property type="entry name" value="Ankyrin_rpt-contain_sf"/>
</dbReference>
<keyword evidence="2 3" id="KW-0040">ANK repeat</keyword>
<evidence type="ECO:0000256" key="3">
    <source>
        <dbReference type="PROSITE-ProRule" id="PRU00023"/>
    </source>
</evidence>
<dbReference type="InterPro" id="IPR002110">
    <property type="entry name" value="Ankyrin_rpt"/>
</dbReference>
<protein>
    <submittedName>
        <fullName evidence="4">Uncharacterized protein</fullName>
    </submittedName>
</protein>
<gene>
    <name evidence="4" type="ORF">M441DRAFT_205267</name>
</gene>
<evidence type="ECO:0000313" key="5">
    <source>
        <dbReference type="Proteomes" id="UP000240493"/>
    </source>
</evidence>